<proteinExistence type="predicted"/>
<dbReference type="OrthoDB" id="272966at2759"/>
<dbReference type="SUPFAM" id="SSF82199">
    <property type="entry name" value="SET domain"/>
    <property type="match status" value="1"/>
</dbReference>
<dbReference type="InterPro" id="IPR046341">
    <property type="entry name" value="SET_dom_sf"/>
</dbReference>
<evidence type="ECO:0008006" key="3">
    <source>
        <dbReference type="Google" id="ProtNLM"/>
    </source>
</evidence>
<organism evidence="1 2">
    <name type="scientific">Leishmania tarentolae</name>
    <name type="common">Sauroleishmania tarentolae</name>
    <dbReference type="NCBI Taxonomy" id="5689"/>
    <lineage>
        <taxon>Eukaryota</taxon>
        <taxon>Discoba</taxon>
        <taxon>Euglenozoa</taxon>
        <taxon>Kinetoplastea</taxon>
        <taxon>Metakinetoplastina</taxon>
        <taxon>Trypanosomatida</taxon>
        <taxon>Trypanosomatidae</taxon>
        <taxon>Leishmaniinae</taxon>
        <taxon>Leishmania</taxon>
        <taxon>lizard Leishmania</taxon>
    </lineage>
</organism>
<gene>
    <name evidence="1" type="ORF">LtaPh_3110100</name>
</gene>
<accession>A0A640KPZ0</accession>
<evidence type="ECO:0000313" key="2">
    <source>
        <dbReference type="Proteomes" id="UP000419144"/>
    </source>
</evidence>
<name>A0A640KPZ0_LEITA</name>
<dbReference type="Gene3D" id="3.90.1410.10">
    <property type="entry name" value="set domain protein methyltransferase, domain 1"/>
    <property type="match status" value="1"/>
</dbReference>
<reference evidence="1" key="1">
    <citation type="submission" date="2019-11" db="EMBL/GenBank/DDBJ databases">
        <title>Leishmania tarentolae CDS.</title>
        <authorList>
            <person name="Goto Y."/>
            <person name="Yamagishi J."/>
        </authorList>
    </citation>
    <scope>NUCLEOTIDE SEQUENCE [LARGE SCALE GENOMIC DNA]</scope>
    <source>
        <strain evidence="1">Parrot Tar II</strain>
    </source>
</reference>
<protein>
    <recommendedName>
        <fullName evidence="3">SET domain-containing protein</fullName>
    </recommendedName>
</protein>
<evidence type="ECO:0000313" key="1">
    <source>
        <dbReference type="EMBL" id="GET91104.1"/>
    </source>
</evidence>
<keyword evidence="2" id="KW-1185">Reference proteome</keyword>
<comment type="caution">
    <text evidence="1">The sequence shown here is derived from an EMBL/GenBank/DDBJ whole genome shotgun (WGS) entry which is preliminary data.</text>
</comment>
<dbReference type="EMBL" id="BLBS01000046">
    <property type="protein sequence ID" value="GET91104.1"/>
    <property type="molecule type" value="Genomic_DNA"/>
</dbReference>
<dbReference type="VEuPathDB" id="TriTrypDB:LtaPh_3110100"/>
<dbReference type="AlphaFoldDB" id="A0A640KPZ0"/>
<sequence length="340" mass="37233">MEYDEHVKRFQHYMRRLHAVWWAAYASATGQGSGAEVASEAAPRADTTATLGSSVPTLGVDEEGSATLVTIDTEGIDSKDIGNRAVVPADAKASNMDSSAAQMAWRPPPSVEDMVWALRVILSRQKVLPHLRVDRTALAHVREENVEGEVLDSFGKAVMKGKYSFYQHILHAIDEDRLHVNEVDPTAIPTLVPLLDMVSHPPGGVPNVSYTVEKVEGTGEGADALLVDVNESSDRAALMRGKSPRAPPCYQLVVRATDDIEEDEELTASYVKCYSVAYTLYRYGFLPLSRREDDVAALLEANRVDGNTRPVPTGGSSPSSLSRDCVRSVFRSWWPSMFAQ</sequence>
<dbReference type="Proteomes" id="UP000419144">
    <property type="component" value="Unassembled WGS sequence"/>
</dbReference>